<reference evidence="2 3" key="1">
    <citation type="journal article" date="2018" name="Nat. Genet.">
        <title>The Rosa genome provides new insights in the design of modern roses.</title>
        <authorList>
            <person name="Bendahmane M."/>
        </authorList>
    </citation>
    <scope>NUCLEOTIDE SEQUENCE [LARGE SCALE GENOMIC DNA]</scope>
    <source>
        <strain evidence="3">cv. Old Blush</strain>
    </source>
</reference>
<evidence type="ECO:0000313" key="3">
    <source>
        <dbReference type="Proteomes" id="UP000238479"/>
    </source>
</evidence>
<proteinExistence type="predicted"/>
<name>A0A2P6PXM5_ROSCH</name>
<evidence type="ECO:0000256" key="1">
    <source>
        <dbReference type="SAM" id="MobiDB-lite"/>
    </source>
</evidence>
<organism evidence="2 3">
    <name type="scientific">Rosa chinensis</name>
    <name type="common">China rose</name>
    <dbReference type="NCBI Taxonomy" id="74649"/>
    <lineage>
        <taxon>Eukaryota</taxon>
        <taxon>Viridiplantae</taxon>
        <taxon>Streptophyta</taxon>
        <taxon>Embryophyta</taxon>
        <taxon>Tracheophyta</taxon>
        <taxon>Spermatophyta</taxon>
        <taxon>Magnoliopsida</taxon>
        <taxon>eudicotyledons</taxon>
        <taxon>Gunneridae</taxon>
        <taxon>Pentapetalae</taxon>
        <taxon>rosids</taxon>
        <taxon>fabids</taxon>
        <taxon>Rosales</taxon>
        <taxon>Rosaceae</taxon>
        <taxon>Rosoideae</taxon>
        <taxon>Rosoideae incertae sedis</taxon>
        <taxon>Rosa</taxon>
    </lineage>
</organism>
<protein>
    <submittedName>
        <fullName evidence="2">Uncharacterized protein</fullName>
    </submittedName>
</protein>
<sequence>MGKNERDQTKMEEDKYDEDSVKANFSELPGYEDTSMVPRSSSDFSEHQLRQLFDLDPAPGPDDMLEDKEPIKWFEVVCKVCGYVVGGLQEGSSLQDCRATHVHASCHRDFLLKLPTGINQCHEDTMSMAPRPSYHSEAELLRIYLVDSYTTGHRRSAAPPSEEPVVVWYAVICKVCKKDVYTTKDYPSLQDNPWLQKHALMHSEYLSMDGPTVPDIDLEAYKNKLPKGYDGGFNLDKDDASLQEGFVKICWRCLSENCSRGPHRYVMMDCVDCNESRTHLSWNCPTENWESGQPTPCNRSD</sequence>
<accession>A0A2P6PXM5</accession>
<gene>
    <name evidence="2" type="ORF">RchiOBHm_Chr6g0296841</name>
</gene>
<keyword evidence="3" id="KW-1185">Reference proteome</keyword>
<dbReference type="Proteomes" id="UP000238479">
    <property type="component" value="Chromosome 6"/>
</dbReference>
<comment type="caution">
    <text evidence="2">The sequence shown here is derived from an EMBL/GenBank/DDBJ whole genome shotgun (WGS) entry which is preliminary data.</text>
</comment>
<dbReference type="Gramene" id="PRQ26646">
    <property type="protein sequence ID" value="PRQ26646"/>
    <property type="gene ID" value="RchiOBHm_Chr6g0296841"/>
</dbReference>
<dbReference type="EMBL" id="PDCK01000044">
    <property type="protein sequence ID" value="PRQ26646.1"/>
    <property type="molecule type" value="Genomic_DNA"/>
</dbReference>
<feature type="region of interest" description="Disordered" evidence="1">
    <location>
        <begin position="1"/>
        <end position="43"/>
    </location>
</feature>
<feature type="compositionally biased region" description="Basic and acidic residues" evidence="1">
    <location>
        <begin position="1"/>
        <end position="21"/>
    </location>
</feature>
<evidence type="ECO:0000313" key="2">
    <source>
        <dbReference type="EMBL" id="PRQ26646.1"/>
    </source>
</evidence>
<dbReference type="AlphaFoldDB" id="A0A2P6PXM5"/>